<dbReference type="InterPro" id="IPR044662">
    <property type="entry name" value="HS1/DABB1-like"/>
</dbReference>
<dbReference type="PANTHER" id="PTHR33178:SF10">
    <property type="entry name" value="STRESS-RESPONSE A_B BARREL DOMAIN-CONTAINING PROTEIN"/>
    <property type="match status" value="1"/>
</dbReference>
<proteinExistence type="predicted"/>
<comment type="caution">
    <text evidence="3">The sequence shown here is derived from an EMBL/GenBank/DDBJ whole genome shotgun (WGS) entry which is preliminary data.</text>
</comment>
<dbReference type="SMART" id="SM00886">
    <property type="entry name" value="Dabb"/>
    <property type="match status" value="1"/>
</dbReference>
<dbReference type="Proteomes" id="UP001549164">
    <property type="component" value="Unassembled WGS sequence"/>
</dbReference>
<evidence type="ECO:0000313" key="3">
    <source>
        <dbReference type="EMBL" id="MET3601519.1"/>
    </source>
</evidence>
<dbReference type="InterPro" id="IPR013097">
    <property type="entry name" value="Dabb"/>
</dbReference>
<organism evidence="3 4">
    <name type="scientific">Martelella mangrovi</name>
    <dbReference type="NCBI Taxonomy" id="1397477"/>
    <lineage>
        <taxon>Bacteria</taxon>
        <taxon>Pseudomonadati</taxon>
        <taxon>Pseudomonadota</taxon>
        <taxon>Alphaproteobacteria</taxon>
        <taxon>Hyphomicrobiales</taxon>
        <taxon>Aurantimonadaceae</taxon>
        <taxon>Martelella</taxon>
    </lineage>
</organism>
<dbReference type="EMBL" id="JBEPLY010000014">
    <property type="protein sequence ID" value="MET3601519.1"/>
    <property type="molecule type" value="Genomic_DNA"/>
</dbReference>
<keyword evidence="4" id="KW-1185">Reference proteome</keyword>
<dbReference type="PANTHER" id="PTHR33178">
    <property type="match status" value="1"/>
</dbReference>
<dbReference type="SUPFAM" id="SSF54909">
    <property type="entry name" value="Dimeric alpha+beta barrel"/>
    <property type="match status" value="1"/>
</dbReference>
<gene>
    <name evidence="3" type="ORF">ABID12_003479</name>
</gene>
<sequence>MILHCVFIRFQQEVTVAEKQAIYTDIAALKDVVDGIVDVKAGPNVSPEGLDSGYVDGFTVTFENAAARDAYLDHPDHKAVSEKIVAAAAGGMSGIFVFDMKV</sequence>
<accession>A0ABV2IF31</accession>
<dbReference type="Pfam" id="PF07876">
    <property type="entry name" value="Dabb"/>
    <property type="match status" value="1"/>
</dbReference>
<feature type="domain" description="Stress-response A/B barrel" evidence="2">
    <location>
        <begin position="2"/>
        <end position="100"/>
    </location>
</feature>
<dbReference type="RefSeq" id="WP_354435368.1">
    <property type="nucleotide sequence ID" value="NZ_JBEPLY010000014.1"/>
</dbReference>
<name>A0ABV2IF31_9HYPH</name>
<evidence type="ECO:0000313" key="4">
    <source>
        <dbReference type="Proteomes" id="UP001549164"/>
    </source>
</evidence>
<dbReference type="Gene3D" id="3.30.70.100">
    <property type="match status" value="1"/>
</dbReference>
<reference evidence="3 4" key="1">
    <citation type="submission" date="2024-06" db="EMBL/GenBank/DDBJ databases">
        <title>Genomic Encyclopedia of Type Strains, Phase IV (KMG-IV): sequencing the most valuable type-strain genomes for metagenomic binning, comparative biology and taxonomic classification.</title>
        <authorList>
            <person name="Goeker M."/>
        </authorList>
    </citation>
    <scope>NUCLEOTIDE SEQUENCE [LARGE SCALE GENOMIC DNA]</scope>
    <source>
        <strain evidence="3 4">DSM 28102</strain>
    </source>
</reference>
<dbReference type="PROSITE" id="PS51502">
    <property type="entry name" value="S_R_A_B_BARREL"/>
    <property type="match status" value="1"/>
</dbReference>
<dbReference type="InterPro" id="IPR011008">
    <property type="entry name" value="Dimeric_a/b-barrel"/>
</dbReference>
<comment type="subunit">
    <text evidence="1">Homodimer.</text>
</comment>
<evidence type="ECO:0000256" key="1">
    <source>
        <dbReference type="ARBA" id="ARBA00011738"/>
    </source>
</evidence>
<evidence type="ECO:0000259" key="2">
    <source>
        <dbReference type="PROSITE" id="PS51502"/>
    </source>
</evidence>
<protein>
    <recommendedName>
        <fullName evidence="2">Stress-response A/B barrel domain-containing protein</fullName>
    </recommendedName>
</protein>